<keyword evidence="10 18" id="KW-0133">Cell shape</keyword>
<dbReference type="InterPro" id="IPR025877">
    <property type="entry name" value="MobA-like_NTP_Trfase"/>
</dbReference>
<evidence type="ECO:0000256" key="8">
    <source>
        <dbReference type="ARBA" id="ARBA00022737"/>
    </source>
</evidence>
<feature type="active site" description="Proton acceptor" evidence="18">
    <location>
        <position position="364"/>
    </location>
</feature>
<reference evidence="22" key="1">
    <citation type="submission" date="2016-10" db="EMBL/GenBank/DDBJ databases">
        <authorList>
            <person name="Varghese N."/>
            <person name="Submissions S."/>
        </authorList>
    </citation>
    <scope>NUCLEOTIDE SEQUENCE [LARGE SCALE GENOMIC DNA]</scope>
    <source>
        <strain evidence="22">Nm71</strain>
    </source>
</reference>
<evidence type="ECO:0000256" key="13">
    <source>
        <dbReference type="ARBA" id="ARBA00023315"/>
    </source>
</evidence>
<dbReference type="InterPro" id="IPR011004">
    <property type="entry name" value="Trimer_LpxA-like_sf"/>
</dbReference>
<evidence type="ECO:0000256" key="11">
    <source>
        <dbReference type="ARBA" id="ARBA00022984"/>
    </source>
</evidence>
<dbReference type="RefSeq" id="WP_218142926.1">
    <property type="nucleotide sequence ID" value="NZ_FOIA01000004.1"/>
</dbReference>
<dbReference type="GO" id="GO:0006048">
    <property type="term" value="P:UDP-N-acetylglucosamine biosynthetic process"/>
    <property type="evidence" value="ECO:0007669"/>
    <property type="project" value="UniProtKB-UniPathway"/>
</dbReference>
<dbReference type="NCBIfam" id="TIGR01173">
    <property type="entry name" value="glmU"/>
    <property type="match status" value="1"/>
</dbReference>
<evidence type="ECO:0000256" key="12">
    <source>
        <dbReference type="ARBA" id="ARBA00023268"/>
    </source>
</evidence>
<dbReference type="Gene3D" id="2.160.10.10">
    <property type="entry name" value="Hexapeptide repeat proteins"/>
    <property type="match status" value="1"/>
</dbReference>
<dbReference type="Gene3D" id="3.90.550.10">
    <property type="entry name" value="Spore Coat Polysaccharide Biosynthesis Protein SpsA, Chain A"/>
    <property type="match status" value="1"/>
</dbReference>
<feature type="binding site" evidence="18">
    <location>
        <position position="139"/>
    </location>
    <ligand>
        <name>UDP-N-acetyl-alpha-D-glucosamine</name>
        <dbReference type="ChEBI" id="CHEBI:57705"/>
    </ligand>
</feature>
<keyword evidence="22" id="KW-1185">Reference proteome</keyword>
<name>A0A1H9ZF51_9PROT</name>
<evidence type="ECO:0000313" key="21">
    <source>
        <dbReference type="EMBL" id="SES80162.1"/>
    </source>
</evidence>
<comment type="pathway">
    <text evidence="18">Nucleotide-sugar biosynthesis; UDP-N-acetyl-alpha-D-glucosamine biosynthesis; UDP-N-acetyl-alpha-D-glucosamine from N-acetyl-alpha-D-glucosamine 1-phosphate: step 1/1.</text>
</comment>
<evidence type="ECO:0000256" key="9">
    <source>
        <dbReference type="ARBA" id="ARBA00022842"/>
    </source>
</evidence>
<evidence type="ECO:0000259" key="20">
    <source>
        <dbReference type="Pfam" id="PF25087"/>
    </source>
</evidence>
<dbReference type="PANTHER" id="PTHR43584:SF3">
    <property type="entry name" value="BIFUNCTIONAL PROTEIN GLMU"/>
    <property type="match status" value="1"/>
</dbReference>
<feature type="binding site" evidence="18">
    <location>
        <position position="441"/>
    </location>
    <ligand>
        <name>acetyl-CoA</name>
        <dbReference type="ChEBI" id="CHEBI:57288"/>
    </ligand>
</feature>
<feature type="region of interest" description="N-acetyltransferase" evidence="18">
    <location>
        <begin position="252"/>
        <end position="456"/>
    </location>
</feature>
<feature type="binding site" evidence="18">
    <location>
        <position position="378"/>
    </location>
    <ligand>
        <name>UDP-N-acetyl-alpha-D-glucosamine</name>
        <dbReference type="ChEBI" id="CHEBI:57705"/>
    </ligand>
</feature>
<evidence type="ECO:0000256" key="14">
    <source>
        <dbReference type="ARBA" id="ARBA00023316"/>
    </source>
</evidence>
<comment type="subunit">
    <text evidence="18">Homotrimer.</text>
</comment>
<comment type="similarity">
    <text evidence="2 18">In the C-terminal section; belongs to the transferase hexapeptide repeat family.</text>
</comment>
<feature type="binding site" evidence="18">
    <location>
        <position position="228"/>
    </location>
    <ligand>
        <name>Mg(2+)</name>
        <dbReference type="ChEBI" id="CHEBI:18420"/>
    </ligand>
</feature>
<dbReference type="InterPro" id="IPR056729">
    <property type="entry name" value="GMPPB_C"/>
</dbReference>
<dbReference type="EC" id="2.7.7.23" evidence="18"/>
<feature type="binding site" evidence="18">
    <location>
        <begin position="10"/>
        <end position="13"/>
    </location>
    <ligand>
        <name>UDP-N-acetyl-alpha-D-glucosamine</name>
        <dbReference type="ChEBI" id="CHEBI:57705"/>
    </ligand>
</feature>
<feature type="region of interest" description="Pyrophosphorylase" evidence="18">
    <location>
        <begin position="1"/>
        <end position="230"/>
    </location>
</feature>
<feature type="binding site" evidence="18">
    <location>
        <position position="104"/>
    </location>
    <ligand>
        <name>Mg(2+)</name>
        <dbReference type="ChEBI" id="CHEBI:18420"/>
    </ligand>
</feature>
<dbReference type="CDD" id="cd03353">
    <property type="entry name" value="LbH_GlmU_C"/>
    <property type="match status" value="1"/>
</dbReference>
<evidence type="ECO:0000256" key="4">
    <source>
        <dbReference type="ARBA" id="ARBA00022490"/>
    </source>
</evidence>
<dbReference type="GO" id="GO:0005737">
    <property type="term" value="C:cytoplasm"/>
    <property type="evidence" value="ECO:0007669"/>
    <property type="project" value="UniProtKB-SubCell"/>
</dbReference>
<dbReference type="Pfam" id="PF14602">
    <property type="entry name" value="Hexapep_2"/>
    <property type="match status" value="1"/>
</dbReference>
<comment type="subcellular location">
    <subcellularLocation>
        <location evidence="1 18">Cytoplasm</location>
    </subcellularLocation>
</comment>
<keyword evidence="11 18" id="KW-0573">Peptidoglycan synthesis</keyword>
<dbReference type="GO" id="GO:0000287">
    <property type="term" value="F:magnesium ion binding"/>
    <property type="evidence" value="ECO:0007669"/>
    <property type="project" value="UniProtKB-UniRule"/>
</dbReference>
<dbReference type="GO" id="GO:0071555">
    <property type="term" value="P:cell wall organization"/>
    <property type="evidence" value="ECO:0007669"/>
    <property type="project" value="UniProtKB-KW"/>
</dbReference>
<dbReference type="GO" id="GO:0003977">
    <property type="term" value="F:UDP-N-acetylglucosamine diphosphorylase activity"/>
    <property type="evidence" value="ECO:0007669"/>
    <property type="project" value="UniProtKB-UniRule"/>
</dbReference>
<dbReference type="GO" id="GO:0008360">
    <property type="term" value="P:regulation of cell shape"/>
    <property type="evidence" value="ECO:0007669"/>
    <property type="project" value="UniProtKB-KW"/>
</dbReference>
<feature type="region of interest" description="Linker" evidence="18">
    <location>
        <begin position="231"/>
        <end position="251"/>
    </location>
</feature>
<dbReference type="AlphaFoldDB" id="A0A1H9ZF51"/>
<keyword evidence="12 18" id="KW-0511">Multifunctional enzyme</keyword>
<evidence type="ECO:0000256" key="1">
    <source>
        <dbReference type="ARBA" id="ARBA00004496"/>
    </source>
</evidence>
<feature type="binding site" evidence="18">
    <location>
        <begin position="387"/>
        <end position="388"/>
    </location>
    <ligand>
        <name>acetyl-CoA</name>
        <dbReference type="ChEBI" id="CHEBI:57288"/>
    </ligand>
</feature>
<dbReference type="UniPathway" id="UPA00973"/>
<dbReference type="GO" id="GO:0016020">
    <property type="term" value="C:membrane"/>
    <property type="evidence" value="ECO:0007669"/>
    <property type="project" value="GOC"/>
</dbReference>
<feature type="domain" description="MobA-like NTP transferase" evidence="19">
    <location>
        <begin position="8"/>
        <end position="161"/>
    </location>
</feature>
<feature type="binding site" evidence="18">
    <location>
        <begin position="80"/>
        <end position="81"/>
    </location>
    <ligand>
        <name>UDP-N-acetyl-alpha-D-glucosamine</name>
        <dbReference type="ChEBI" id="CHEBI:57705"/>
    </ligand>
</feature>
<dbReference type="SUPFAM" id="SSF53448">
    <property type="entry name" value="Nucleotide-diphospho-sugar transferases"/>
    <property type="match status" value="1"/>
</dbReference>
<dbReference type="InterPro" id="IPR005882">
    <property type="entry name" value="Bifunctional_GlmU"/>
</dbReference>
<evidence type="ECO:0000256" key="16">
    <source>
        <dbReference type="ARBA" id="ARBA00048493"/>
    </source>
</evidence>
<comment type="pathway">
    <text evidence="18">Bacterial outer membrane biogenesis; LPS lipid A biosynthesis.</text>
</comment>
<dbReference type="PANTHER" id="PTHR43584">
    <property type="entry name" value="NUCLEOTIDYL TRANSFERASE"/>
    <property type="match status" value="1"/>
</dbReference>
<proteinExistence type="inferred from homology"/>
<dbReference type="GO" id="GO:0009252">
    <property type="term" value="P:peptidoglycan biosynthetic process"/>
    <property type="evidence" value="ECO:0007669"/>
    <property type="project" value="UniProtKB-UniRule"/>
</dbReference>
<organism evidence="21 22">
    <name type="scientific">Nitrosomonas marina</name>
    <dbReference type="NCBI Taxonomy" id="917"/>
    <lineage>
        <taxon>Bacteria</taxon>
        <taxon>Pseudomonadati</taxon>
        <taxon>Pseudomonadota</taxon>
        <taxon>Betaproteobacteria</taxon>
        <taxon>Nitrosomonadales</taxon>
        <taxon>Nitrosomonadaceae</taxon>
        <taxon>Nitrosomonas</taxon>
    </lineage>
</organism>
<evidence type="ECO:0000256" key="7">
    <source>
        <dbReference type="ARBA" id="ARBA00022723"/>
    </source>
</evidence>
<feature type="binding site" evidence="18">
    <location>
        <position position="406"/>
    </location>
    <ligand>
        <name>acetyl-CoA</name>
        <dbReference type="ChEBI" id="CHEBI:57288"/>
    </ligand>
</feature>
<comment type="catalytic activity">
    <reaction evidence="16 18">
        <text>N-acetyl-alpha-D-glucosamine 1-phosphate + UTP + H(+) = UDP-N-acetyl-alpha-D-glucosamine + diphosphate</text>
        <dbReference type="Rhea" id="RHEA:13509"/>
        <dbReference type="ChEBI" id="CHEBI:15378"/>
        <dbReference type="ChEBI" id="CHEBI:33019"/>
        <dbReference type="ChEBI" id="CHEBI:46398"/>
        <dbReference type="ChEBI" id="CHEBI:57705"/>
        <dbReference type="ChEBI" id="CHEBI:57776"/>
        <dbReference type="EC" id="2.7.7.23"/>
    </reaction>
</comment>
<dbReference type="InterPro" id="IPR050065">
    <property type="entry name" value="GlmU-like"/>
</dbReference>
<feature type="binding site" evidence="18">
    <location>
        <position position="228"/>
    </location>
    <ligand>
        <name>UDP-N-acetyl-alpha-D-glucosamine</name>
        <dbReference type="ChEBI" id="CHEBI:57705"/>
    </ligand>
</feature>
<comment type="catalytic activity">
    <reaction evidence="15 18">
        <text>alpha-D-glucosamine 1-phosphate + acetyl-CoA = N-acetyl-alpha-D-glucosamine 1-phosphate + CoA + H(+)</text>
        <dbReference type="Rhea" id="RHEA:13725"/>
        <dbReference type="ChEBI" id="CHEBI:15378"/>
        <dbReference type="ChEBI" id="CHEBI:57287"/>
        <dbReference type="ChEBI" id="CHEBI:57288"/>
        <dbReference type="ChEBI" id="CHEBI:57776"/>
        <dbReference type="ChEBI" id="CHEBI:58516"/>
        <dbReference type="EC" id="2.3.1.157"/>
    </reaction>
</comment>
<feature type="binding site" evidence="18">
    <location>
        <position position="424"/>
    </location>
    <ligand>
        <name>acetyl-CoA</name>
        <dbReference type="ChEBI" id="CHEBI:57288"/>
    </ligand>
</feature>
<feature type="binding site" evidence="18">
    <location>
        <position position="170"/>
    </location>
    <ligand>
        <name>UDP-N-acetyl-alpha-D-glucosamine</name>
        <dbReference type="ChEBI" id="CHEBI:57705"/>
    </ligand>
</feature>
<sequence length="456" mass="49607">MTSELNIVILAAGKGKRMHSSMPKVLHTLAGKALLVHVLNLANELAPNQICIVIGHGADHVKNVINDPNLTWVTQEPQLGTGHAVLQAKPHLDKKGMTLILYGDVPLVSLASLKLLVDATKKRACGILTAILDDPYGYGRIIRDENSGEIKNIVEEKDANSVQKAITEINTGIMVIPNEYLHSWLPKLETNNAQMEYYLTDIVKMAVAQDVPVVSSPAMHSWEIMGVNSKVQLAELERIYQNNYAQNLMEKGVLLRDPARLDVRGELICGADVEIDVNCVFEGTVILGNQVKIKANCLLKDVSVSEKTTILSFSHIEDAKIGANCRIGPYSRIRPETQLIDNVHIGNFVEVKKSSIASGSKVNHLSYIGDTTIGENVNIGAGTITCNYDGAYKHQTVIEDNVFVGSDTQLVAPVTVAYGSTIGAGSTITKDTPKNELTLSRSKQISISGWKRPSKT</sequence>
<dbReference type="Pfam" id="PF12804">
    <property type="entry name" value="NTP_transf_3"/>
    <property type="match status" value="1"/>
</dbReference>
<feature type="binding site" evidence="18">
    <location>
        <position position="24"/>
    </location>
    <ligand>
        <name>UDP-N-acetyl-alpha-D-glucosamine</name>
        <dbReference type="ChEBI" id="CHEBI:57705"/>
    </ligand>
</feature>
<feature type="binding site" evidence="18">
    <location>
        <position position="155"/>
    </location>
    <ligand>
        <name>UDP-N-acetyl-alpha-D-glucosamine</name>
        <dbReference type="ChEBI" id="CHEBI:57705"/>
    </ligand>
</feature>
<keyword evidence="4 18" id="KW-0963">Cytoplasm</keyword>
<dbReference type="EC" id="2.3.1.157" evidence="18"/>
<protein>
    <recommendedName>
        <fullName evidence="18">Bifunctional protein GlmU</fullName>
    </recommendedName>
    <domain>
        <recommendedName>
            <fullName evidence="18">UDP-N-acetylglucosamine pyrophosphorylase</fullName>
            <ecNumber evidence="18">2.7.7.23</ecNumber>
        </recommendedName>
        <alternativeName>
            <fullName evidence="18">N-acetylglucosamine-1-phosphate uridyltransferase</fullName>
        </alternativeName>
    </domain>
    <domain>
        <recommendedName>
            <fullName evidence="18">Glucosamine-1-phosphate N-acetyltransferase</fullName>
            <ecNumber evidence="18">2.3.1.157</ecNumber>
        </recommendedName>
    </domain>
</protein>
<dbReference type="InterPro" id="IPR029044">
    <property type="entry name" value="Nucleotide-diphossugar_trans"/>
</dbReference>
<evidence type="ECO:0000256" key="2">
    <source>
        <dbReference type="ARBA" id="ARBA00007707"/>
    </source>
</evidence>
<keyword evidence="8 18" id="KW-0677">Repeat</keyword>
<dbReference type="GO" id="GO:0009245">
    <property type="term" value="P:lipid A biosynthetic process"/>
    <property type="evidence" value="ECO:0007669"/>
    <property type="project" value="UniProtKB-UniRule"/>
</dbReference>
<dbReference type="InterPro" id="IPR038009">
    <property type="entry name" value="GlmU_C_LbH"/>
</dbReference>
<evidence type="ECO:0000256" key="18">
    <source>
        <dbReference type="HAMAP-Rule" id="MF_01631"/>
    </source>
</evidence>
<feature type="binding site" evidence="18">
    <location>
        <position position="367"/>
    </location>
    <ligand>
        <name>UDP-N-acetyl-alpha-D-glucosamine</name>
        <dbReference type="ChEBI" id="CHEBI:57705"/>
    </ligand>
</feature>
<keyword evidence="5 18" id="KW-0808">Transferase</keyword>
<dbReference type="Proteomes" id="UP000199345">
    <property type="component" value="Unassembled WGS sequence"/>
</dbReference>
<keyword evidence="9 18" id="KW-0460">Magnesium</keyword>
<evidence type="ECO:0000259" key="19">
    <source>
        <dbReference type="Pfam" id="PF12804"/>
    </source>
</evidence>
<evidence type="ECO:0000256" key="3">
    <source>
        <dbReference type="ARBA" id="ARBA00007947"/>
    </source>
</evidence>
<dbReference type="GO" id="GO:0000902">
    <property type="term" value="P:cell morphogenesis"/>
    <property type="evidence" value="ECO:0007669"/>
    <property type="project" value="UniProtKB-UniRule"/>
</dbReference>
<comment type="function">
    <text evidence="17 18">Catalyzes the last two sequential reactions in the de novo biosynthetic pathway for UDP-N-acetylglucosamine (UDP-GlcNAc). The C-terminal domain catalyzes the transfer of acetyl group from acetyl coenzyme A to glucosamine-1-phosphate (GlcN-1-P) to produce N-acetylglucosamine-1-phosphate (GlcNAc-1-P), which is converted into UDP-GlcNAc by the transfer of uridine 5-monophosphate (from uridine 5-triphosphate), a reaction catalyzed by the N-terminal domain.</text>
</comment>
<evidence type="ECO:0000313" key="22">
    <source>
        <dbReference type="Proteomes" id="UP000199345"/>
    </source>
</evidence>
<feature type="binding site" evidence="18">
    <location>
        <begin position="102"/>
        <end position="104"/>
    </location>
    <ligand>
        <name>UDP-N-acetyl-alpha-D-glucosamine</name>
        <dbReference type="ChEBI" id="CHEBI:57705"/>
    </ligand>
</feature>
<dbReference type="EMBL" id="FOIA01000004">
    <property type="protein sequence ID" value="SES80162.1"/>
    <property type="molecule type" value="Genomic_DNA"/>
</dbReference>
<feature type="binding site" evidence="18">
    <location>
        <position position="334"/>
    </location>
    <ligand>
        <name>UDP-N-acetyl-alpha-D-glucosamine</name>
        <dbReference type="ChEBI" id="CHEBI:57705"/>
    </ligand>
</feature>
<dbReference type="CDD" id="cd02540">
    <property type="entry name" value="GT2_GlmU_N_bac"/>
    <property type="match status" value="1"/>
</dbReference>
<dbReference type="Pfam" id="PF25087">
    <property type="entry name" value="GMPPB_C"/>
    <property type="match status" value="1"/>
</dbReference>
<feature type="domain" description="Mannose-1-phosphate guanyltransferase C-terminal" evidence="20">
    <location>
        <begin position="264"/>
        <end position="343"/>
    </location>
</feature>
<evidence type="ECO:0000256" key="5">
    <source>
        <dbReference type="ARBA" id="ARBA00022679"/>
    </source>
</evidence>
<keyword evidence="7 18" id="KW-0479">Metal-binding</keyword>
<comment type="pathway">
    <text evidence="18">Nucleotide-sugar biosynthesis; UDP-N-acetyl-alpha-D-glucosamine biosynthesis; N-acetyl-alpha-D-glucosamine 1-phosphate from alpha-D-glucosamine 6-phosphate (route II): step 2/2.</text>
</comment>
<gene>
    <name evidence="18" type="primary">glmU</name>
    <name evidence="21" type="ORF">SAMN05216326_10426</name>
</gene>
<evidence type="ECO:0000256" key="6">
    <source>
        <dbReference type="ARBA" id="ARBA00022695"/>
    </source>
</evidence>
<keyword evidence="13 18" id="KW-0012">Acyltransferase</keyword>
<feature type="binding site" evidence="18">
    <location>
        <position position="381"/>
    </location>
    <ligand>
        <name>acetyl-CoA</name>
        <dbReference type="ChEBI" id="CHEBI:57288"/>
    </ligand>
</feature>
<comment type="cofactor">
    <cofactor evidence="18">
        <name>Mg(2+)</name>
        <dbReference type="ChEBI" id="CHEBI:18420"/>
    </cofactor>
    <text evidence="18">Binds 1 Mg(2+) ion per subunit.</text>
</comment>
<keyword evidence="6 18" id="KW-0548">Nucleotidyltransferase</keyword>
<feature type="binding site" evidence="18">
    <location>
        <position position="352"/>
    </location>
    <ligand>
        <name>UDP-N-acetyl-alpha-D-glucosamine</name>
        <dbReference type="ChEBI" id="CHEBI:57705"/>
    </ligand>
</feature>
<dbReference type="HAMAP" id="MF_01631">
    <property type="entry name" value="GlmU"/>
    <property type="match status" value="1"/>
</dbReference>
<dbReference type="GO" id="GO:0019134">
    <property type="term" value="F:glucosamine-1-phosphate N-acetyltransferase activity"/>
    <property type="evidence" value="ECO:0007669"/>
    <property type="project" value="UniProtKB-UniRule"/>
</dbReference>
<dbReference type="SUPFAM" id="SSF51161">
    <property type="entry name" value="Trimeric LpxA-like enzymes"/>
    <property type="match status" value="1"/>
</dbReference>
<evidence type="ECO:0000256" key="15">
    <source>
        <dbReference type="ARBA" id="ARBA00048247"/>
    </source>
</evidence>
<dbReference type="UniPathway" id="UPA00113">
    <property type="reaction ID" value="UER00532"/>
</dbReference>
<feature type="binding site" evidence="18">
    <location>
        <position position="75"/>
    </location>
    <ligand>
        <name>UDP-N-acetyl-alpha-D-glucosamine</name>
        <dbReference type="ChEBI" id="CHEBI:57705"/>
    </ligand>
</feature>
<evidence type="ECO:0000256" key="17">
    <source>
        <dbReference type="ARBA" id="ARBA00049628"/>
    </source>
</evidence>
<comment type="similarity">
    <text evidence="3 18">In the N-terminal section; belongs to the N-acetylglucosamine-1-phosphate uridyltransferase family.</text>
</comment>
<dbReference type="InterPro" id="IPR001451">
    <property type="entry name" value="Hexapep"/>
</dbReference>
<accession>A0A1H9ZF51</accession>
<keyword evidence="14 18" id="KW-0961">Cell wall biogenesis/degradation</keyword>
<evidence type="ECO:0000256" key="10">
    <source>
        <dbReference type="ARBA" id="ARBA00022960"/>
    </source>
</evidence>